<keyword evidence="1" id="KW-0378">Hydrolase</keyword>
<dbReference type="PANTHER" id="PTHR23339">
    <property type="entry name" value="TYROSINE SPECIFIC PROTEIN PHOSPHATASE AND DUAL SPECIFICITY PROTEIN PHOSPHATASE"/>
    <property type="match status" value="1"/>
</dbReference>
<dbReference type="InterPro" id="IPR029021">
    <property type="entry name" value="Prot-tyrosine_phosphatase-like"/>
</dbReference>
<evidence type="ECO:0000256" key="1">
    <source>
        <dbReference type="ARBA" id="ARBA00022801"/>
    </source>
</evidence>
<evidence type="ECO:0000259" key="2">
    <source>
        <dbReference type="PROSITE" id="PS50056"/>
    </source>
</evidence>
<dbReference type="EMBL" id="CP061800">
    <property type="protein sequence ID" value="QTA85788.1"/>
    <property type="molecule type" value="Genomic_DNA"/>
</dbReference>
<dbReference type="Pfam" id="PF22785">
    <property type="entry name" value="Tc-R-P"/>
    <property type="match status" value="1"/>
</dbReference>
<organism evidence="3 4">
    <name type="scientific">Desulfonema magnum</name>
    <dbReference type="NCBI Taxonomy" id="45655"/>
    <lineage>
        <taxon>Bacteria</taxon>
        <taxon>Pseudomonadati</taxon>
        <taxon>Thermodesulfobacteriota</taxon>
        <taxon>Desulfobacteria</taxon>
        <taxon>Desulfobacterales</taxon>
        <taxon>Desulfococcaceae</taxon>
        <taxon>Desulfonema</taxon>
    </lineage>
</organism>
<dbReference type="Gene3D" id="3.90.190.10">
    <property type="entry name" value="Protein tyrosine phosphatase superfamily"/>
    <property type="match status" value="1"/>
</dbReference>
<sequence length="176" mass="20125">MKKQQDVPLYDSYWVIPGKVLAGEYPPQSMKKCRAMLRCLLENSITFFMNFTEKGEKRLKSYETLLHEEADALRVSVEHHRIPIQDFKTAEPEKIRQIINLIDSALAKGHKVYIHCFAGVGRTGMIAGCYLVQHGLSSGEALSRLDHLKQGTGYERETIPHTLKQRRVVQNWSATI</sequence>
<dbReference type="Proteomes" id="UP000663722">
    <property type="component" value="Chromosome"/>
</dbReference>
<dbReference type="InterPro" id="IPR020422">
    <property type="entry name" value="TYR_PHOSPHATASE_DUAL_dom"/>
</dbReference>
<gene>
    <name evidence="3" type="ORF">dnm_018030</name>
</gene>
<dbReference type="PROSITE" id="PS00383">
    <property type="entry name" value="TYR_PHOSPHATASE_1"/>
    <property type="match status" value="1"/>
</dbReference>
<dbReference type="InterPro" id="IPR016130">
    <property type="entry name" value="Tyr_Pase_AS"/>
</dbReference>
<evidence type="ECO:0000313" key="4">
    <source>
        <dbReference type="Proteomes" id="UP000663722"/>
    </source>
</evidence>
<dbReference type="GO" id="GO:0016787">
    <property type="term" value="F:hydrolase activity"/>
    <property type="evidence" value="ECO:0007669"/>
    <property type="project" value="UniProtKB-KW"/>
</dbReference>
<dbReference type="SUPFAM" id="SSF52799">
    <property type="entry name" value="(Phosphotyrosine protein) phosphatases II"/>
    <property type="match status" value="1"/>
</dbReference>
<evidence type="ECO:0000313" key="3">
    <source>
        <dbReference type="EMBL" id="QTA85788.1"/>
    </source>
</evidence>
<name>A0A975BI78_9BACT</name>
<dbReference type="InterPro" id="IPR050561">
    <property type="entry name" value="PTP"/>
</dbReference>
<protein>
    <submittedName>
        <fullName evidence="3">Phosphatase catalytoc domain-containing protein</fullName>
    </submittedName>
</protein>
<feature type="domain" description="Tyrosine specific protein phosphatases" evidence="2">
    <location>
        <begin position="96"/>
        <end position="151"/>
    </location>
</feature>
<dbReference type="RefSeq" id="WP_207681695.1">
    <property type="nucleotide sequence ID" value="NZ_CP061800.1"/>
</dbReference>
<keyword evidence="4" id="KW-1185">Reference proteome</keyword>
<dbReference type="AlphaFoldDB" id="A0A975BI78"/>
<dbReference type="InterPro" id="IPR000387">
    <property type="entry name" value="Tyr_Pase_dom"/>
</dbReference>
<dbReference type="SMART" id="SM00195">
    <property type="entry name" value="DSPc"/>
    <property type="match status" value="1"/>
</dbReference>
<dbReference type="KEGG" id="dmm:dnm_018030"/>
<proteinExistence type="predicted"/>
<reference evidence="3" key="1">
    <citation type="journal article" date="2021" name="Microb. Physiol.">
        <title>Proteogenomic Insights into the Physiology of Marine, Sulfate-Reducing, Filamentous Desulfonema limicola and Desulfonema magnum.</title>
        <authorList>
            <person name="Schnaars V."/>
            <person name="Wohlbrand L."/>
            <person name="Scheve S."/>
            <person name="Hinrichs C."/>
            <person name="Reinhardt R."/>
            <person name="Rabus R."/>
        </authorList>
    </citation>
    <scope>NUCLEOTIDE SEQUENCE</scope>
    <source>
        <strain evidence="3">4be13</strain>
    </source>
</reference>
<dbReference type="PROSITE" id="PS50056">
    <property type="entry name" value="TYR_PHOSPHATASE_2"/>
    <property type="match status" value="1"/>
</dbReference>
<accession>A0A975BI78</accession>